<feature type="non-terminal residue" evidence="10">
    <location>
        <position position="439"/>
    </location>
</feature>
<sequence length="439" mass="48309">MGTIAIVRHFGAAARMNQQILFPPTGVSQGTGIRIRIPNKSSDLIYARFKRDSVLKNNYTSKTMTDTPKKHPDEHDSKDEKVSEKKVENLPTKHSNSKKGKKTWDSNIRLLKSIIKYAWPKDNPAIKYRIIAAAALMVMGKGLNVYVPVIFKNIVDALNVDPVALGGVLTTTGLAMFVGYGAARAGAAILQELRSAIFAKVQQDSIRHLAQNVYKQILNMDIEFHLARETGGLTRAVDRGTKGISFVLSSVVLHLLPTILEIGIVSAILGTHFGAKYVAVTLITMTLYVAFTLSVTQWRTKFRRQMNLADNKAASVALDSLLNVETVKYFNAEKYQLAKYDRALIDYKKAAMNTANSLAFLNAGQNVIFSVSLATMMFMAAQSVASGALGVGDIVMVNGLVFQLSLPLNFLGSVYREMNQAIIDMDSLFDLENIRPKIS</sequence>
<evidence type="ECO:0000313" key="10">
    <source>
        <dbReference type="EMBL" id="OMH79369.1"/>
    </source>
</evidence>
<feature type="transmembrane region" description="Helical" evidence="8">
    <location>
        <begin position="244"/>
        <end position="269"/>
    </location>
</feature>
<dbReference type="InterPro" id="IPR036640">
    <property type="entry name" value="ABC1_TM_sf"/>
</dbReference>
<dbReference type="GO" id="GO:0140359">
    <property type="term" value="F:ABC-type transporter activity"/>
    <property type="evidence" value="ECO:0007669"/>
    <property type="project" value="InterPro"/>
</dbReference>
<dbReference type="GO" id="GO:0005524">
    <property type="term" value="F:ATP binding"/>
    <property type="evidence" value="ECO:0007669"/>
    <property type="project" value="InterPro"/>
</dbReference>
<evidence type="ECO:0000256" key="7">
    <source>
        <dbReference type="SAM" id="MobiDB-lite"/>
    </source>
</evidence>
<keyword evidence="3 8" id="KW-0812">Transmembrane</keyword>
<reference evidence="11" key="1">
    <citation type="submission" date="2017-01" db="EMBL/GenBank/DDBJ databases">
        <authorList>
            <person name="Wang Y."/>
            <person name="White M."/>
            <person name="Kvist S."/>
            <person name="Moncalvo J.-M."/>
        </authorList>
    </citation>
    <scope>NUCLEOTIDE SEQUENCE [LARGE SCALE GENOMIC DNA]</scope>
    <source>
        <strain evidence="11">COL-18-3</strain>
    </source>
</reference>
<evidence type="ECO:0000313" key="11">
    <source>
        <dbReference type="Proteomes" id="UP000188320"/>
    </source>
</evidence>
<comment type="caution">
    <text evidence="10">The sequence shown here is derived from an EMBL/GenBank/DDBJ whole genome shotgun (WGS) entry which is preliminary data.</text>
</comment>
<keyword evidence="11" id="KW-1185">Reference proteome</keyword>
<accession>A0A1R1PEL9</accession>
<proteinExistence type="predicted"/>
<keyword evidence="5 8" id="KW-1133">Transmembrane helix</keyword>
<dbReference type="EMBL" id="LSSK01001573">
    <property type="protein sequence ID" value="OMH79369.1"/>
    <property type="molecule type" value="Genomic_DNA"/>
</dbReference>
<feature type="domain" description="ABC transmembrane type-1" evidence="9">
    <location>
        <begin position="131"/>
        <end position="420"/>
    </location>
</feature>
<evidence type="ECO:0000256" key="5">
    <source>
        <dbReference type="ARBA" id="ARBA00022989"/>
    </source>
</evidence>
<dbReference type="GO" id="GO:0005743">
    <property type="term" value="C:mitochondrial inner membrane"/>
    <property type="evidence" value="ECO:0007669"/>
    <property type="project" value="TreeGrafter"/>
</dbReference>
<gene>
    <name evidence="10" type="ORF">AX774_g7217</name>
</gene>
<evidence type="ECO:0000256" key="6">
    <source>
        <dbReference type="ARBA" id="ARBA00023136"/>
    </source>
</evidence>
<dbReference type="PANTHER" id="PTHR24221">
    <property type="entry name" value="ATP-BINDING CASSETTE SUB-FAMILY B"/>
    <property type="match status" value="1"/>
</dbReference>
<dbReference type="InterPro" id="IPR039421">
    <property type="entry name" value="Type_1_exporter"/>
</dbReference>
<dbReference type="Gene3D" id="1.20.1560.10">
    <property type="entry name" value="ABC transporter type 1, transmembrane domain"/>
    <property type="match status" value="1"/>
</dbReference>
<dbReference type="Pfam" id="PF00664">
    <property type="entry name" value="ABC_membrane"/>
    <property type="match status" value="1"/>
</dbReference>
<name>A0A1R1PEL9_ZANCU</name>
<evidence type="ECO:0000256" key="3">
    <source>
        <dbReference type="ARBA" id="ARBA00022692"/>
    </source>
</evidence>
<organism evidence="10 11">
    <name type="scientific">Zancudomyces culisetae</name>
    <name type="common">Gut fungus</name>
    <name type="synonym">Smittium culisetae</name>
    <dbReference type="NCBI Taxonomy" id="1213189"/>
    <lineage>
        <taxon>Eukaryota</taxon>
        <taxon>Fungi</taxon>
        <taxon>Fungi incertae sedis</taxon>
        <taxon>Zoopagomycota</taxon>
        <taxon>Kickxellomycotina</taxon>
        <taxon>Harpellomycetes</taxon>
        <taxon>Harpellales</taxon>
        <taxon>Legeriomycetaceae</taxon>
        <taxon>Zancudomyces</taxon>
    </lineage>
</organism>
<keyword evidence="2" id="KW-0813">Transport</keyword>
<feature type="region of interest" description="Disordered" evidence="7">
    <location>
        <begin position="60"/>
        <end position="102"/>
    </location>
</feature>
<keyword evidence="6 8" id="KW-0472">Membrane</keyword>
<dbReference type="Proteomes" id="UP000188320">
    <property type="component" value="Unassembled WGS sequence"/>
</dbReference>
<protein>
    <submittedName>
        <fullName evidence="10">Iron-sulfur clusters transporter ATM1, mitochondrial</fullName>
    </submittedName>
</protein>
<evidence type="ECO:0000256" key="2">
    <source>
        <dbReference type="ARBA" id="ARBA00022448"/>
    </source>
</evidence>
<evidence type="ECO:0000259" key="9">
    <source>
        <dbReference type="PROSITE" id="PS50929"/>
    </source>
</evidence>
<feature type="transmembrane region" description="Helical" evidence="8">
    <location>
        <begin position="358"/>
        <end position="381"/>
    </location>
</feature>
<feature type="compositionally biased region" description="Basic and acidic residues" evidence="7">
    <location>
        <begin position="67"/>
        <end position="88"/>
    </location>
</feature>
<feature type="transmembrane region" description="Helical" evidence="8">
    <location>
        <begin position="130"/>
        <end position="151"/>
    </location>
</feature>
<dbReference type="CDD" id="cd18582">
    <property type="entry name" value="ABC_6TM_ATM1_ABCB7"/>
    <property type="match status" value="1"/>
</dbReference>
<dbReference type="PROSITE" id="PS50929">
    <property type="entry name" value="ABC_TM1F"/>
    <property type="match status" value="1"/>
</dbReference>
<keyword evidence="4" id="KW-1278">Translocase</keyword>
<evidence type="ECO:0000256" key="1">
    <source>
        <dbReference type="ARBA" id="ARBA00004141"/>
    </source>
</evidence>
<evidence type="ECO:0000256" key="4">
    <source>
        <dbReference type="ARBA" id="ARBA00022967"/>
    </source>
</evidence>
<evidence type="ECO:0000256" key="8">
    <source>
        <dbReference type="SAM" id="Phobius"/>
    </source>
</evidence>
<feature type="transmembrane region" description="Helical" evidence="8">
    <location>
        <begin position="163"/>
        <end position="183"/>
    </location>
</feature>
<dbReference type="PANTHER" id="PTHR24221:SF402">
    <property type="entry name" value="IRON-SULFUR CLUSTERS TRANSPORTER ABCB7, MITOCHONDRIAL"/>
    <property type="match status" value="1"/>
</dbReference>
<dbReference type="AlphaFoldDB" id="A0A1R1PEL9"/>
<dbReference type="InterPro" id="IPR011527">
    <property type="entry name" value="ABC1_TM_dom"/>
</dbReference>
<feature type="transmembrane region" description="Helical" evidence="8">
    <location>
        <begin position="275"/>
        <end position="296"/>
    </location>
</feature>
<dbReference type="OrthoDB" id="6500128at2759"/>
<feature type="transmembrane region" description="Helical" evidence="8">
    <location>
        <begin position="387"/>
        <end position="411"/>
    </location>
</feature>
<dbReference type="GO" id="GO:0006879">
    <property type="term" value="P:intracellular iron ion homeostasis"/>
    <property type="evidence" value="ECO:0007669"/>
    <property type="project" value="TreeGrafter"/>
</dbReference>
<comment type="subcellular location">
    <subcellularLocation>
        <location evidence="1">Membrane</location>
        <topology evidence="1">Multi-pass membrane protein</topology>
    </subcellularLocation>
</comment>
<dbReference type="SUPFAM" id="SSF90123">
    <property type="entry name" value="ABC transporter transmembrane region"/>
    <property type="match status" value="1"/>
</dbReference>